<dbReference type="EMBL" id="CP001802">
    <property type="protein sequence ID" value="ACY23892.1"/>
    <property type="molecule type" value="Genomic_DNA"/>
</dbReference>
<dbReference type="Pfam" id="PF13450">
    <property type="entry name" value="NAD_binding_8"/>
    <property type="match status" value="1"/>
</dbReference>
<name>D0L8E4_GORB4</name>
<reference evidence="18 19" key="2">
    <citation type="journal article" date="2010" name="Stand. Genomic Sci.">
        <title>Complete genome sequence of Gordonia bronchialis type strain (3410).</title>
        <authorList>
            <person name="Ivanova N."/>
            <person name="Sikorski J."/>
            <person name="Jando M."/>
            <person name="Lapidus A."/>
            <person name="Nolan M."/>
            <person name="Lucas S."/>
            <person name="Del Rio T.G."/>
            <person name="Tice H."/>
            <person name="Copeland A."/>
            <person name="Cheng J.F."/>
            <person name="Chen F."/>
            <person name="Bruce D."/>
            <person name="Goodwin L."/>
            <person name="Pitluck S."/>
            <person name="Mavromatis K."/>
            <person name="Ovchinnikova G."/>
            <person name="Pati A."/>
            <person name="Chen A."/>
            <person name="Palaniappan K."/>
            <person name="Land M."/>
            <person name="Hauser L."/>
            <person name="Chang Y.J."/>
            <person name="Jeffries C.D."/>
            <person name="Chain P."/>
            <person name="Saunders E."/>
            <person name="Han C."/>
            <person name="Detter J.C."/>
            <person name="Brettin T."/>
            <person name="Rohde M."/>
            <person name="Goker M."/>
            <person name="Bristow J."/>
            <person name="Eisen J.A."/>
            <person name="Markowitz V."/>
            <person name="Hugenholtz P."/>
            <person name="Klenk H.P."/>
            <person name="Kyrpides N.C."/>
        </authorList>
    </citation>
    <scope>NUCLEOTIDE SEQUENCE [LARGE SCALE GENOMIC DNA]</scope>
    <source>
        <strain evidence="19">ATCC 25592 / DSM 43247 / BCRC 13721 / JCM 3198 / KCTC 3076 / NBRC 16047 / NCTC 10667</strain>
    </source>
</reference>
<evidence type="ECO:0000256" key="11">
    <source>
        <dbReference type="ARBA" id="ARBA00038856"/>
    </source>
</evidence>
<dbReference type="GO" id="GO:0050660">
    <property type="term" value="F:flavin adenine dinucleotide binding"/>
    <property type="evidence" value="ECO:0007669"/>
    <property type="project" value="InterPro"/>
</dbReference>
<keyword evidence="9" id="KW-0753">Steroid metabolism</keyword>
<dbReference type="InterPro" id="IPR052542">
    <property type="entry name" value="Cholesterol_Oxidase"/>
</dbReference>
<keyword evidence="4" id="KW-0285">Flavoprotein</keyword>
<keyword evidence="7" id="KW-0443">Lipid metabolism</keyword>
<dbReference type="InterPro" id="IPR006311">
    <property type="entry name" value="TAT_signal"/>
</dbReference>
<comment type="similarity">
    <text evidence="2">Belongs to the GMC oxidoreductase family.</text>
</comment>
<comment type="cofactor">
    <cofactor evidence="1">
        <name>FAD</name>
        <dbReference type="ChEBI" id="CHEBI:57692"/>
    </cofactor>
</comment>
<dbReference type="Proteomes" id="UP000001219">
    <property type="component" value="Chromosome"/>
</dbReference>
<dbReference type="KEGG" id="gbr:Gbro_4774"/>
<evidence type="ECO:0000256" key="12">
    <source>
        <dbReference type="ARBA" id="ARBA00049645"/>
    </source>
</evidence>
<evidence type="ECO:0000256" key="9">
    <source>
        <dbReference type="ARBA" id="ARBA00023221"/>
    </source>
</evidence>
<organism evidence="18 19">
    <name type="scientific">Gordonia bronchialis (strain ATCC 25592 / DSM 43247 / BCRC 13721 / JCM 3198 / KCTC 3076 / NBRC 16047 / NCTC 10667)</name>
    <name type="common">Rhodococcus bronchialis</name>
    <dbReference type="NCBI Taxonomy" id="526226"/>
    <lineage>
        <taxon>Bacteria</taxon>
        <taxon>Bacillati</taxon>
        <taxon>Actinomycetota</taxon>
        <taxon>Actinomycetes</taxon>
        <taxon>Mycobacteriales</taxon>
        <taxon>Gordoniaceae</taxon>
        <taxon>Gordonia</taxon>
    </lineage>
</organism>
<dbReference type="PANTHER" id="PTHR47470:SF1">
    <property type="entry name" value="FAD-DEPENDENT OXIDOREDUCTASE 2 FAD BINDING DOMAIN-CONTAINING PROTEIN"/>
    <property type="match status" value="1"/>
</dbReference>
<evidence type="ECO:0000256" key="3">
    <source>
        <dbReference type="ARBA" id="ARBA00022548"/>
    </source>
</evidence>
<evidence type="ECO:0000256" key="5">
    <source>
        <dbReference type="ARBA" id="ARBA00022827"/>
    </source>
</evidence>
<dbReference type="GO" id="GO:0008203">
    <property type="term" value="P:cholesterol metabolic process"/>
    <property type="evidence" value="ECO:0007669"/>
    <property type="project" value="UniProtKB-KW"/>
</dbReference>
<evidence type="ECO:0000256" key="1">
    <source>
        <dbReference type="ARBA" id="ARBA00001974"/>
    </source>
</evidence>
<dbReference type="AlphaFoldDB" id="D0L8E4"/>
<evidence type="ECO:0000256" key="13">
    <source>
        <dbReference type="ARBA" id="ARBA00049723"/>
    </source>
</evidence>
<evidence type="ECO:0000256" key="10">
    <source>
        <dbReference type="ARBA" id="ARBA00023235"/>
    </source>
</evidence>
<feature type="domain" description="Glucose-methanol-choline oxidoreductase N-terminal" evidence="16">
    <location>
        <begin position="231"/>
        <end position="326"/>
    </location>
</feature>
<dbReference type="SUPFAM" id="SSF51905">
    <property type="entry name" value="FAD/NAD(P)-binding domain"/>
    <property type="match status" value="1"/>
</dbReference>
<dbReference type="Pfam" id="PF05199">
    <property type="entry name" value="GMC_oxred_C"/>
    <property type="match status" value="1"/>
</dbReference>
<dbReference type="GO" id="GO:0004769">
    <property type="term" value="F:steroid Delta-isomerase activity"/>
    <property type="evidence" value="ECO:0007669"/>
    <property type="project" value="UniProtKB-EC"/>
</dbReference>
<gene>
    <name evidence="18" type="ordered locus">Gbro_4774</name>
</gene>
<evidence type="ECO:0000259" key="16">
    <source>
        <dbReference type="Pfam" id="PF00732"/>
    </source>
</evidence>
<sequence>MSRRSFLAGAGTVVATAGLAATVGTTIGSTTASARPRVRTVRESHRVVIVGSGFGGGVAALRLAQAGVRVLVLERGRRWRTGPNAHTFPDPTNPDKRILWCTSASQIFGRPISVEPYVGLLETVVGDNMTSVCAAGVGGGSLVYQGMTLQPTRDVFEANFPAALDWPMMNRVHYPRVARMLRLATAPDALVNSPNYRASRHFAERVRQEGMPLSKIPMPIDWNFALAELQGKMTPSYTTGDGQLGVNNGGKFSVDVTYIAAAEATGNATVRTHSNVTEIFRNRNGQWTVHVDKLDDSGRAVEKQILTTPTLIMGAGSVNTTRLLMRAERLGHIGDLPDDLGRGWGTNADRIYTWTDPDADYGPKQGGPVVYGSKNWSDPASAFTVIQASMPPNPLGPKTTMLVGYGVSRIRGHFTYDGRTDQARLRWPATGDESIQNGHIGPAVRRIAGPRSVLVDTNGMVNSTWHPLGGACMETVCDLDGRVHGQRGLYVLDGALMPGNSAACNPSMTIAALAERALDNIVARDVGRVI</sequence>
<dbReference type="Gene3D" id="3.30.410.10">
    <property type="entry name" value="Cholesterol Oxidase, domain 2"/>
    <property type="match status" value="1"/>
</dbReference>
<dbReference type="eggNOG" id="COG2303">
    <property type="taxonomic scope" value="Bacteria"/>
</dbReference>
<dbReference type="OrthoDB" id="3587784at2"/>
<proteinExistence type="inferred from homology"/>
<keyword evidence="3" id="KW-0153">Cholesterol metabolism</keyword>
<evidence type="ECO:0000256" key="15">
    <source>
        <dbReference type="ARBA" id="ARBA00049778"/>
    </source>
</evidence>
<accession>D0L8E4</accession>
<dbReference type="InterPro" id="IPR036188">
    <property type="entry name" value="FAD/NAD-bd_sf"/>
</dbReference>
<dbReference type="PANTHER" id="PTHR47470">
    <property type="entry name" value="CHOLESTEROL OXIDASE"/>
    <property type="match status" value="1"/>
</dbReference>
<evidence type="ECO:0000256" key="6">
    <source>
        <dbReference type="ARBA" id="ARBA00023002"/>
    </source>
</evidence>
<dbReference type="SUPFAM" id="SSF54373">
    <property type="entry name" value="FAD-linked reductases, C-terminal domain"/>
    <property type="match status" value="1"/>
</dbReference>
<keyword evidence="10" id="KW-0413">Isomerase</keyword>
<dbReference type="InterPro" id="IPR000172">
    <property type="entry name" value="GMC_OxRdtase_N"/>
</dbReference>
<evidence type="ECO:0000259" key="17">
    <source>
        <dbReference type="Pfam" id="PF05199"/>
    </source>
</evidence>
<dbReference type="HOGENOM" id="CLU_040036_0_0_11"/>
<feature type="domain" description="Glucose-methanol-choline oxidoreductase C-terminal" evidence="17">
    <location>
        <begin position="461"/>
        <end position="514"/>
    </location>
</feature>
<evidence type="ECO:0000313" key="18">
    <source>
        <dbReference type="EMBL" id="ACY23892.1"/>
    </source>
</evidence>
<dbReference type="RefSeq" id="WP_012836363.1">
    <property type="nucleotide sequence ID" value="NC_013441.1"/>
</dbReference>
<comment type="pathway">
    <text evidence="12">Steroid metabolism; cholesterol degradation.</text>
</comment>
<dbReference type="EC" id="5.3.3.1" evidence="11"/>
<evidence type="ECO:0000256" key="14">
    <source>
        <dbReference type="ARBA" id="ARBA00049744"/>
    </source>
</evidence>
<keyword evidence="8" id="KW-1207">Sterol metabolism</keyword>
<evidence type="ECO:0000256" key="7">
    <source>
        <dbReference type="ARBA" id="ARBA00023098"/>
    </source>
</evidence>
<evidence type="ECO:0000313" key="19">
    <source>
        <dbReference type="Proteomes" id="UP000001219"/>
    </source>
</evidence>
<dbReference type="EC" id="1.1.3.6" evidence="13"/>
<dbReference type="Pfam" id="PF00732">
    <property type="entry name" value="GMC_oxred_N"/>
    <property type="match status" value="1"/>
</dbReference>
<protein>
    <recommendedName>
        <fullName evidence="14">Cholesterol oxidase</fullName>
        <ecNumber evidence="13">1.1.3.6</ecNumber>
        <ecNumber evidence="11">5.3.3.1</ecNumber>
    </recommendedName>
    <alternativeName>
        <fullName evidence="15">Cholesterol isomerase</fullName>
    </alternativeName>
</protein>
<dbReference type="Gene3D" id="3.50.50.60">
    <property type="entry name" value="FAD/NAD(P)-binding domain"/>
    <property type="match status" value="1"/>
</dbReference>
<evidence type="ECO:0000256" key="8">
    <source>
        <dbReference type="ARBA" id="ARBA00023166"/>
    </source>
</evidence>
<evidence type="ECO:0000256" key="2">
    <source>
        <dbReference type="ARBA" id="ARBA00010790"/>
    </source>
</evidence>
<dbReference type="STRING" id="526226.Gbro_4774"/>
<keyword evidence="5" id="KW-0274">FAD</keyword>
<keyword evidence="6 18" id="KW-0560">Oxidoreductase</keyword>
<dbReference type="GO" id="GO:0016995">
    <property type="term" value="F:cholesterol oxidase activity"/>
    <property type="evidence" value="ECO:0007669"/>
    <property type="project" value="UniProtKB-EC"/>
</dbReference>
<evidence type="ECO:0000256" key="4">
    <source>
        <dbReference type="ARBA" id="ARBA00022630"/>
    </source>
</evidence>
<reference evidence="19" key="1">
    <citation type="submission" date="2009-10" db="EMBL/GenBank/DDBJ databases">
        <title>The complete chromosome of Gordonia bronchialis DSM 43247.</title>
        <authorList>
            <consortium name="US DOE Joint Genome Institute (JGI-PGF)"/>
            <person name="Lucas S."/>
            <person name="Copeland A."/>
            <person name="Lapidus A."/>
            <person name="Glavina del Rio T."/>
            <person name="Dalin E."/>
            <person name="Tice H."/>
            <person name="Bruce D."/>
            <person name="Goodwin L."/>
            <person name="Pitluck S."/>
            <person name="Kyrpides N."/>
            <person name="Mavromatis K."/>
            <person name="Ivanova N."/>
            <person name="Ovchinnikova G."/>
            <person name="Saunders E."/>
            <person name="Brettin T."/>
            <person name="Detter J.C."/>
            <person name="Han C."/>
            <person name="Larimer F."/>
            <person name="Land M."/>
            <person name="Hauser L."/>
            <person name="Markowitz V."/>
            <person name="Cheng J.-F."/>
            <person name="Hugenholtz P."/>
            <person name="Woyke T."/>
            <person name="Wu D."/>
            <person name="Jando M."/>
            <person name="Schneider S."/>
            <person name="Goeker M."/>
            <person name="Klenk H.-P."/>
            <person name="Eisen J.A."/>
        </authorList>
    </citation>
    <scope>NUCLEOTIDE SEQUENCE [LARGE SCALE GENOMIC DNA]</scope>
    <source>
        <strain evidence="19">ATCC 25592 / DSM 43247 / BCRC 13721 / JCM 3198 / KCTC 3076 / NBRC 16047 / NCTC 10667</strain>
    </source>
</reference>
<dbReference type="InterPro" id="IPR007867">
    <property type="entry name" value="GMC_OxRtase_C"/>
</dbReference>
<dbReference type="PROSITE" id="PS51318">
    <property type="entry name" value="TAT"/>
    <property type="match status" value="1"/>
</dbReference>
<keyword evidence="19" id="KW-1185">Reference proteome</keyword>